<feature type="signal peptide" evidence="4">
    <location>
        <begin position="1"/>
        <end position="17"/>
    </location>
</feature>
<dbReference type="EMBL" id="GBZX01000428">
    <property type="protein sequence ID" value="JAG92312.1"/>
    <property type="molecule type" value="mRNA"/>
</dbReference>
<name>A0A0C9SDV9_AMBAM</name>
<dbReference type="GO" id="GO:0005615">
    <property type="term" value="C:extracellular space"/>
    <property type="evidence" value="ECO:0007669"/>
    <property type="project" value="TreeGrafter"/>
</dbReference>
<dbReference type="SUPFAM" id="SSF57362">
    <property type="entry name" value="BPTI-like"/>
    <property type="match status" value="2"/>
</dbReference>
<evidence type="ECO:0000259" key="5">
    <source>
        <dbReference type="PROSITE" id="PS50279"/>
    </source>
</evidence>
<keyword evidence="1" id="KW-0646">Protease inhibitor</keyword>
<sequence length="166" mass="18878">MFPSSPVVFALIGASIAANTWWRPSYVCRLPRKDGPCANVIPRFYFHWRTGCRRFSYSGCYGNANNFATEEQCLRKCGRFIRRKYPDHTKNGTRCNGEVGPKQSFCTLPLVDGPCATVYSHFYFDTKKGCTRFSYSGCKGNSNNFKTEAECISVCGCPPKTNRWRE</sequence>
<evidence type="ECO:0000256" key="1">
    <source>
        <dbReference type="ARBA" id="ARBA00022690"/>
    </source>
</evidence>
<dbReference type="Pfam" id="PF00014">
    <property type="entry name" value="Kunitz_BPTI"/>
    <property type="match status" value="2"/>
</dbReference>
<reference evidence="6" key="1">
    <citation type="journal article" date="2015" name="PLoS ONE">
        <title>An Insight into the Sialome of the Lone Star Tick, Amblyomma americanum, with a Glimpse on Its Time Dependent Gene Expression.</title>
        <authorList>
            <person name="Karim S."/>
            <person name="Ribeiro J.M."/>
        </authorList>
    </citation>
    <scope>NUCLEOTIDE SEQUENCE</scope>
    <source>
        <tissue evidence="6">Salivary gland</tissue>
    </source>
</reference>
<evidence type="ECO:0000256" key="2">
    <source>
        <dbReference type="ARBA" id="ARBA00022900"/>
    </source>
</evidence>
<keyword evidence="3" id="KW-1015">Disulfide bond</keyword>
<accession>A0A0C9SDV9</accession>
<dbReference type="PROSITE" id="PS50279">
    <property type="entry name" value="BPTI_KUNITZ_2"/>
    <property type="match status" value="2"/>
</dbReference>
<dbReference type="PROSITE" id="PS00280">
    <property type="entry name" value="BPTI_KUNITZ_1"/>
    <property type="match status" value="2"/>
</dbReference>
<protein>
    <submittedName>
        <fullName evidence="6">Putative tick kunitz 87</fullName>
    </submittedName>
</protein>
<feature type="domain" description="BPTI/Kunitz inhibitor" evidence="5">
    <location>
        <begin position="106"/>
        <end position="155"/>
    </location>
</feature>
<dbReference type="Gene3D" id="4.10.410.10">
    <property type="entry name" value="Pancreatic trypsin inhibitor Kunitz domain"/>
    <property type="match status" value="2"/>
</dbReference>
<dbReference type="InterPro" id="IPR020901">
    <property type="entry name" value="Prtase_inh_Kunz-CS"/>
</dbReference>
<dbReference type="PRINTS" id="PR00759">
    <property type="entry name" value="BASICPTASE"/>
</dbReference>
<keyword evidence="4" id="KW-0732">Signal</keyword>
<keyword evidence="2" id="KW-0722">Serine protease inhibitor</keyword>
<dbReference type="CDD" id="cd00109">
    <property type="entry name" value="Kunitz-type"/>
    <property type="match status" value="2"/>
</dbReference>
<dbReference type="PANTHER" id="PTHR10083">
    <property type="entry name" value="KUNITZ-TYPE PROTEASE INHIBITOR-RELATED"/>
    <property type="match status" value="1"/>
</dbReference>
<evidence type="ECO:0000256" key="4">
    <source>
        <dbReference type="SAM" id="SignalP"/>
    </source>
</evidence>
<feature type="domain" description="BPTI/Kunitz inhibitor" evidence="5">
    <location>
        <begin position="28"/>
        <end position="77"/>
    </location>
</feature>
<dbReference type="InterPro" id="IPR036880">
    <property type="entry name" value="Kunitz_BPTI_sf"/>
</dbReference>
<dbReference type="GO" id="GO:0004867">
    <property type="term" value="F:serine-type endopeptidase inhibitor activity"/>
    <property type="evidence" value="ECO:0007669"/>
    <property type="project" value="UniProtKB-KW"/>
</dbReference>
<dbReference type="SMART" id="SM00131">
    <property type="entry name" value="KU"/>
    <property type="match status" value="2"/>
</dbReference>
<feature type="chain" id="PRO_5002203430" evidence="4">
    <location>
        <begin position="18"/>
        <end position="166"/>
    </location>
</feature>
<dbReference type="AlphaFoldDB" id="A0A0C9SDV9"/>
<dbReference type="InterPro" id="IPR050098">
    <property type="entry name" value="TFPI/VKTCI-like"/>
</dbReference>
<organism evidence="6">
    <name type="scientific">Amblyomma americanum</name>
    <name type="common">Lone star tick</name>
    <dbReference type="NCBI Taxonomy" id="6943"/>
    <lineage>
        <taxon>Eukaryota</taxon>
        <taxon>Metazoa</taxon>
        <taxon>Ecdysozoa</taxon>
        <taxon>Arthropoda</taxon>
        <taxon>Chelicerata</taxon>
        <taxon>Arachnida</taxon>
        <taxon>Acari</taxon>
        <taxon>Parasitiformes</taxon>
        <taxon>Ixodida</taxon>
        <taxon>Ixodoidea</taxon>
        <taxon>Ixodidae</taxon>
        <taxon>Amblyomminae</taxon>
        <taxon>Amblyomma</taxon>
    </lineage>
</organism>
<evidence type="ECO:0000313" key="6">
    <source>
        <dbReference type="EMBL" id="JAG92312.1"/>
    </source>
</evidence>
<dbReference type="PANTHER" id="PTHR10083:SF374">
    <property type="entry name" value="BPTI_KUNITZ INHIBITOR DOMAIN-CONTAINING PROTEIN"/>
    <property type="match status" value="1"/>
</dbReference>
<dbReference type="InterPro" id="IPR002223">
    <property type="entry name" value="Kunitz_BPTI"/>
</dbReference>
<evidence type="ECO:0000256" key="3">
    <source>
        <dbReference type="ARBA" id="ARBA00023157"/>
    </source>
</evidence>
<proteinExistence type="evidence at transcript level"/>